<reference evidence="1 2" key="1">
    <citation type="journal article" date="2023" name="Mol. Ecol. Resour.">
        <title>Chromosome-level genome assembly of a triploid poplar Populus alba 'Berolinensis'.</title>
        <authorList>
            <person name="Chen S."/>
            <person name="Yu Y."/>
            <person name="Wang X."/>
            <person name="Wang S."/>
            <person name="Zhang T."/>
            <person name="Zhou Y."/>
            <person name="He R."/>
            <person name="Meng N."/>
            <person name="Wang Y."/>
            <person name="Liu W."/>
            <person name="Liu Z."/>
            <person name="Liu J."/>
            <person name="Guo Q."/>
            <person name="Huang H."/>
            <person name="Sederoff R.R."/>
            <person name="Wang G."/>
            <person name="Qu G."/>
            <person name="Chen S."/>
        </authorList>
    </citation>
    <scope>NUCLEOTIDE SEQUENCE [LARGE SCALE GENOMIC DNA]</scope>
    <source>
        <strain evidence="1">SC-2020</strain>
    </source>
</reference>
<dbReference type="Proteomes" id="UP001164929">
    <property type="component" value="Chromosome 4"/>
</dbReference>
<keyword evidence="2" id="KW-1185">Reference proteome</keyword>
<organism evidence="1 2">
    <name type="scientific">Populus alba x Populus x berolinensis</name>
    <dbReference type="NCBI Taxonomy" id="444605"/>
    <lineage>
        <taxon>Eukaryota</taxon>
        <taxon>Viridiplantae</taxon>
        <taxon>Streptophyta</taxon>
        <taxon>Embryophyta</taxon>
        <taxon>Tracheophyta</taxon>
        <taxon>Spermatophyta</taxon>
        <taxon>Magnoliopsida</taxon>
        <taxon>eudicotyledons</taxon>
        <taxon>Gunneridae</taxon>
        <taxon>Pentapetalae</taxon>
        <taxon>rosids</taxon>
        <taxon>fabids</taxon>
        <taxon>Malpighiales</taxon>
        <taxon>Salicaceae</taxon>
        <taxon>Saliceae</taxon>
        <taxon>Populus</taxon>
    </lineage>
</organism>
<dbReference type="EMBL" id="JAQIZT010000004">
    <property type="protein sequence ID" value="KAJ7000703.1"/>
    <property type="molecule type" value="Genomic_DNA"/>
</dbReference>
<proteinExistence type="predicted"/>
<sequence length="82" mass="9246">MAEELIGVARYAGLFSPAMMTTIFGSASRTGMLIDRERVSQEQWDEVASLVDELEKDFPEEQARIINDTVIRPNMNARPTKT</sequence>
<comment type="caution">
    <text evidence="1">The sequence shown here is derived from an EMBL/GenBank/DDBJ whole genome shotgun (WGS) entry which is preliminary data.</text>
</comment>
<accession>A0AAD6R1H4</accession>
<evidence type="ECO:0000313" key="2">
    <source>
        <dbReference type="Proteomes" id="UP001164929"/>
    </source>
</evidence>
<dbReference type="AlphaFoldDB" id="A0AAD6R1H4"/>
<evidence type="ECO:0000313" key="1">
    <source>
        <dbReference type="EMBL" id="KAJ7000703.1"/>
    </source>
</evidence>
<gene>
    <name evidence="1" type="ORF">NC653_011223</name>
</gene>
<protein>
    <submittedName>
        <fullName evidence="1">Uncharacterized protein</fullName>
    </submittedName>
</protein>
<name>A0AAD6R1H4_9ROSI</name>